<feature type="domain" description="ABC transporter" evidence="3">
    <location>
        <begin position="257"/>
        <end position="501"/>
    </location>
</feature>
<accession>A0ABM8ZHJ8</accession>
<keyword evidence="1" id="KW-0547">Nucleotide-binding</keyword>
<dbReference type="PANTHER" id="PTHR43790:SF4">
    <property type="entry name" value="GUANOSINE IMPORT ATP-BINDING PROTEIN NUPO"/>
    <property type="match status" value="1"/>
</dbReference>
<reference evidence="4" key="1">
    <citation type="submission" date="2021-12" db="EMBL/GenBank/DDBJ databases">
        <authorList>
            <person name="Rodrigo-Torres L."/>
            <person name="Arahal R. D."/>
            <person name="Lucena T."/>
        </authorList>
    </citation>
    <scope>NUCLEOTIDE SEQUENCE</scope>
    <source>
        <strain evidence="4">CECT 8226</strain>
    </source>
</reference>
<organism evidence="4 5">
    <name type="scientific">Vibrio hippocampi</name>
    <dbReference type="NCBI Taxonomy" id="654686"/>
    <lineage>
        <taxon>Bacteria</taxon>
        <taxon>Pseudomonadati</taxon>
        <taxon>Pseudomonadota</taxon>
        <taxon>Gammaproteobacteria</taxon>
        <taxon>Vibrionales</taxon>
        <taxon>Vibrionaceae</taxon>
        <taxon>Vibrio</taxon>
    </lineage>
</organism>
<evidence type="ECO:0000256" key="1">
    <source>
        <dbReference type="ARBA" id="ARBA00022741"/>
    </source>
</evidence>
<dbReference type="EMBL" id="CAKLCM010000002">
    <property type="protein sequence ID" value="CAH0526186.1"/>
    <property type="molecule type" value="Genomic_DNA"/>
</dbReference>
<dbReference type="Pfam" id="PF00005">
    <property type="entry name" value="ABC_tran"/>
    <property type="match status" value="2"/>
</dbReference>
<dbReference type="CDD" id="cd03215">
    <property type="entry name" value="ABC_Carb_Monos_II"/>
    <property type="match status" value="1"/>
</dbReference>
<dbReference type="CDD" id="cd03216">
    <property type="entry name" value="ABC_Carb_Monos_I"/>
    <property type="match status" value="1"/>
</dbReference>
<name>A0ABM8ZHJ8_9VIBR</name>
<dbReference type="InterPro" id="IPR003593">
    <property type="entry name" value="AAA+_ATPase"/>
</dbReference>
<dbReference type="InterPro" id="IPR017871">
    <property type="entry name" value="ABC_transporter-like_CS"/>
</dbReference>
<dbReference type="GO" id="GO:0005524">
    <property type="term" value="F:ATP binding"/>
    <property type="evidence" value="ECO:0007669"/>
    <property type="project" value="UniProtKB-KW"/>
</dbReference>
<evidence type="ECO:0000259" key="3">
    <source>
        <dbReference type="PROSITE" id="PS50893"/>
    </source>
</evidence>
<evidence type="ECO:0000256" key="2">
    <source>
        <dbReference type="ARBA" id="ARBA00022840"/>
    </source>
</evidence>
<comment type="caution">
    <text evidence="4">The sequence shown here is derived from an EMBL/GenBank/DDBJ whole genome shotgun (WGS) entry which is preliminary data.</text>
</comment>
<keyword evidence="5" id="KW-1185">Reference proteome</keyword>
<dbReference type="PANTHER" id="PTHR43790">
    <property type="entry name" value="CARBOHYDRATE TRANSPORT ATP-BINDING PROTEIN MG119-RELATED"/>
    <property type="match status" value="1"/>
</dbReference>
<dbReference type="PROSITE" id="PS00211">
    <property type="entry name" value="ABC_TRANSPORTER_1"/>
    <property type="match status" value="1"/>
</dbReference>
<sequence>MKKTPLLELWNVSKMFPGVIANDKVNLKLHQGEILALLGENGAGKSTLVKMIYGVNRPDKGAILWNNQEVTITSPNQARAMGIGMVFQHFSVFETLTVQENIELGLDKSFVDQIDDLRQRILDISSKYQLHVDPDRYVHSLSIGERQRLEILRCLIQQVKLLILDEPTSVLTPQEVAGLFRVLKSLATEGCSIMFISHKLKEVTELCDRAVILRGGKVSGECTPANETPDSIARMMVGSDAELSESYSKQLTDRALFSTENLTLAPSHPFGCGLTNVTLQLNAGEILGIAGVAGNGQEDLLQALSGEDTRAKADTILFNNQAVGDQNASTRRNMGMAYVPADRLGHGAVPEMSLTDNTLLTHSDSLTQFSFILKDKLRTLADKIISDNKVKCHNQTSQAKSLSGGNLQKFIIGREVEQAPTVLICAHPTWGVDIGAASAIHRQLIALRNAGAAVLVISEDIDELFVICDRMAALYEGRLSPTVATEATNIEQIGKWIAGSFIDTENAIDRKDAIDNQNNINSKEVTHA</sequence>
<dbReference type="SMART" id="SM00382">
    <property type="entry name" value="AAA"/>
    <property type="match status" value="1"/>
</dbReference>
<feature type="domain" description="ABC transporter" evidence="3">
    <location>
        <begin position="7"/>
        <end position="240"/>
    </location>
</feature>
<dbReference type="InterPro" id="IPR050107">
    <property type="entry name" value="ABC_carbohydrate_import_ATPase"/>
</dbReference>
<proteinExistence type="predicted"/>
<dbReference type="PROSITE" id="PS50893">
    <property type="entry name" value="ABC_TRANSPORTER_2"/>
    <property type="match status" value="2"/>
</dbReference>
<evidence type="ECO:0000313" key="4">
    <source>
        <dbReference type="EMBL" id="CAH0526186.1"/>
    </source>
</evidence>
<dbReference type="RefSeq" id="WP_237484595.1">
    <property type="nucleotide sequence ID" value="NZ_CAKLCM010000002.1"/>
</dbReference>
<keyword evidence="2 4" id="KW-0067">ATP-binding</keyword>
<protein>
    <submittedName>
        <fullName evidence="4">Galactose/methyl galactoside import ATP-binding protein MglA</fullName>
    </submittedName>
</protein>
<gene>
    <name evidence="4" type="primary">mglA_2</name>
    <name evidence="4" type="ORF">VHP8226_01660</name>
</gene>
<dbReference type="Gene3D" id="3.40.50.300">
    <property type="entry name" value="P-loop containing nucleotide triphosphate hydrolases"/>
    <property type="match status" value="2"/>
</dbReference>
<dbReference type="Proteomes" id="UP000838160">
    <property type="component" value="Unassembled WGS sequence"/>
</dbReference>
<dbReference type="InterPro" id="IPR003439">
    <property type="entry name" value="ABC_transporter-like_ATP-bd"/>
</dbReference>
<dbReference type="SUPFAM" id="SSF52540">
    <property type="entry name" value="P-loop containing nucleoside triphosphate hydrolases"/>
    <property type="match status" value="2"/>
</dbReference>
<dbReference type="InterPro" id="IPR027417">
    <property type="entry name" value="P-loop_NTPase"/>
</dbReference>
<evidence type="ECO:0000313" key="5">
    <source>
        <dbReference type="Proteomes" id="UP000838160"/>
    </source>
</evidence>